<reference evidence="3 4" key="1">
    <citation type="submission" date="2019-07" db="EMBL/GenBank/DDBJ databases">
        <title>Whole genome shotgun sequence of Cellulomonas xylanilytica NBRC 101102.</title>
        <authorList>
            <person name="Hosoyama A."/>
            <person name="Uohara A."/>
            <person name="Ohji S."/>
            <person name="Ichikawa N."/>
        </authorList>
    </citation>
    <scope>NUCLEOTIDE SEQUENCE [LARGE SCALE GENOMIC DNA]</scope>
    <source>
        <strain evidence="3 4">NBRC 101102</strain>
    </source>
</reference>
<keyword evidence="2" id="KW-0812">Transmembrane</keyword>
<gene>
    <name evidence="3" type="ORF">CXY01_06030</name>
</gene>
<evidence type="ECO:0000313" key="3">
    <source>
        <dbReference type="EMBL" id="GEK20083.1"/>
    </source>
</evidence>
<feature type="compositionally biased region" description="Pro residues" evidence="1">
    <location>
        <begin position="87"/>
        <end position="96"/>
    </location>
</feature>
<proteinExistence type="predicted"/>
<comment type="caution">
    <text evidence="3">The sequence shown here is derived from an EMBL/GenBank/DDBJ whole genome shotgun (WGS) entry which is preliminary data.</text>
</comment>
<name>A0A510UZH8_9CELL</name>
<sequence length="476" mass="48731">MNRDLESALEELAARAEQSHRSRRAPLPVDLITARARRGRRTRGALVAAGAAAAVVAVAGTAFAVLPNLTPVPPAETPTPTVTTSPTPTPTETPTPTPTLAPVVLPPGNPSLPFGACGSLADAAPAYPVDDRVDVRITPATDTLSAGGFVSAGGVIERPMPFETYLAYAVPDDGPSVAVVKDGVVVGTASFSEVAGDVTAGRSGNDGEVTFFTSLLGLTVCDPGDGGPVTAGRPLPAGTYELRPWASIVTYDGLPEAPAELFQDSLTFEQAAALGGTPATAVGEPTTVTVTGEAETQQPLPGADVPLDTTTFAAPPACGAPAPVAPLRGAMLDLQVTPVATTLASGEPLAVTATVQYTGPDRLRFYGYERIDYWVVQDGVVVGVTVVANDAFSQYDVGSGAPLVFSEWGLVLTSCVTESGYPLSTGDPLPAGEYTVYPAWAFSDPVARTGTGTVEMLRPDDIYSVTLGSPIPVTLT</sequence>
<evidence type="ECO:0000313" key="4">
    <source>
        <dbReference type="Proteomes" id="UP000321118"/>
    </source>
</evidence>
<dbReference type="EMBL" id="BJUB01000002">
    <property type="protein sequence ID" value="GEK20083.1"/>
    <property type="molecule type" value="Genomic_DNA"/>
</dbReference>
<protein>
    <submittedName>
        <fullName evidence="3">Uncharacterized protein</fullName>
    </submittedName>
</protein>
<accession>A0A510UZH8</accession>
<organism evidence="3 4">
    <name type="scientific">Cellulomonas xylanilytica</name>
    <dbReference type="NCBI Taxonomy" id="233583"/>
    <lineage>
        <taxon>Bacteria</taxon>
        <taxon>Bacillati</taxon>
        <taxon>Actinomycetota</taxon>
        <taxon>Actinomycetes</taxon>
        <taxon>Micrococcales</taxon>
        <taxon>Cellulomonadaceae</taxon>
        <taxon>Cellulomonas</taxon>
    </lineage>
</organism>
<feature type="transmembrane region" description="Helical" evidence="2">
    <location>
        <begin position="45"/>
        <end position="66"/>
    </location>
</feature>
<feature type="region of interest" description="Disordered" evidence="1">
    <location>
        <begin position="68"/>
        <end position="96"/>
    </location>
</feature>
<evidence type="ECO:0000256" key="1">
    <source>
        <dbReference type="SAM" id="MobiDB-lite"/>
    </source>
</evidence>
<dbReference type="AlphaFoldDB" id="A0A510UZH8"/>
<dbReference type="Proteomes" id="UP000321118">
    <property type="component" value="Unassembled WGS sequence"/>
</dbReference>
<evidence type="ECO:0000256" key="2">
    <source>
        <dbReference type="SAM" id="Phobius"/>
    </source>
</evidence>
<dbReference type="RefSeq" id="WP_186813277.1">
    <property type="nucleotide sequence ID" value="NZ_BJUB01000002.1"/>
</dbReference>
<keyword evidence="2" id="KW-1133">Transmembrane helix</keyword>
<keyword evidence="4" id="KW-1185">Reference proteome</keyword>
<keyword evidence="2" id="KW-0472">Membrane</keyword>